<gene>
    <name evidence="1" type="ORF">PSALAMII_LOCUS2313</name>
</gene>
<proteinExistence type="predicted"/>
<sequence>MAINEDAYISYTSYNDTIQSISITFAALKVVSFSLTVNRTLFFELICFTDNLLFDDFDIPLSLVEAPESLPPKLPSLVVVVVMMDNAGALYPTSWIERYAGTQ</sequence>
<dbReference type="Proteomes" id="UP001152592">
    <property type="component" value="Unassembled WGS sequence"/>
</dbReference>
<dbReference type="AlphaFoldDB" id="A0A9W4IKA7"/>
<reference evidence="1" key="1">
    <citation type="submission" date="2021-07" db="EMBL/GenBank/DDBJ databases">
        <authorList>
            <person name="Branca A.L. A."/>
        </authorList>
    </citation>
    <scope>NUCLEOTIDE SEQUENCE</scope>
</reference>
<dbReference type="EMBL" id="CAJVPD010000109">
    <property type="protein sequence ID" value="CAG8321906.1"/>
    <property type="molecule type" value="Genomic_DNA"/>
</dbReference>
<organism evidence="1 2">
    <name type="scientific">Penicillium salamii</name>
    <dbReference type="NCBI Taxonomy" id="1612424"/>
    <lineage>
        <taxon>Eukaryota</taxon>
        <taxon>Fungi</taxon>
        <taxon>Dikarya</taxon>
        <taxon>Ascomycota</taxon>
        <taxon>Pezizomycotina</taxon>
        <taxon>Eurotiomycetes</taxon>
        <taxon>Eurotiomycetidae</taxon>
        <taxon>Eurotiales</taxon>
        <taxon>Aspergillaceae</taxon>
        <taxon>Penicillium</taxon>
    </lineage>
</organism>
<comment type="caution">
    <text evidence="1">The sequence shown here is derived from an EMBL/GenBank/DDBJ whole genome shotgun (WGS) entry which is preliminary data.</text>
</comment>
<accession>A0A9W4IKA7</accession>
<name>A0A9W4IKA7_9EURO</name>
<protein>
    <submittedName>
        <fullName evidence="1">Uncharacterized protein</fullName>
    </submittedName>
</protein>
<dbReference type="OrthoDB" id="366390at2759"/>
<evidence type="ECO:0000313" key="1">
    <source>
        <dbReference type="EMBL" id="CAG8321906.1"/>
    </source>
</evidence>
<evidence type="ECO:0000313" key="2">
    <source>
        <dbReference type="Proteomes" id="UP001152592"/>
    </source>
</evidence>